<comment type="caution">
    <text evidence="3">The sequence shown here is derived from an EMBL/GenBank/DDBJ whole genome shotgun (WGS) entry which is preliminary data.</text>
</comment>
<sequence length="270" mass="27835">MRRVSRSSSFLTGALSAVVLLSVAGCGGGGQSDASGEGTSPSPSKSKASPTGSPSTAQGPLSEQQARAALLAEGNLPSGWKHADLDDTTVAGDAPDDLSTKNRDCKKLIDALGGDLDKHEARTDGSRDYRKSADGPYLSSEVASYDQAKGAKRALGTFKSVSKSCKKVTTRNNAVTIDWKVSQLKRKTGADSAGVRLRGKAEGGPGNGKQLTLDLVLSRVKQSTTGLALLTTGKGDDKLSADLAKEAAKRLKAVAKGRTPTPTVPPEKGD</sequence>
<evidence type="ECO:0008006" key="5">
    <source>
        <dbReference type="Google" id="ProtNLM"/>
    </source>
</evidence>
<feature type="compositionally biased region" description="Basic and acidic residues" evidence="1">
    <location>
        <begin position="98"/>
        <end position="133"/>
    </location>
</feature>
<feature type="signal peptide" evidence="2">
    <location>
        <begin position="1"/>
        <end position="24"/>
    </location>
</feature>
<feature type="chain" id="PRO_5038992090" description="Lipoprotein" evidence="2">
    <location>
        <begin position="25"/>
        <end position="270"/>
    </location>
</feature>
<reference evidence="3 4" key="1">
    <citation type="submission" date="2018-10" db="EMBL/GenBank/DDBJ databases">
        <title>Isolation of pseudouridimycin from Streptomyces albus DSM 40763.</title>
        <authorList>
            <person name="Rosenqvist P."/>
            <person name="Metsae-Ketelae M."/>
            <person name="Virta P."/>
        </authorList>
    </citation>
    <scope>NUCLEOTIDE SEQUENCE [LARGE SCALE GENOMIC DNA]</scope>
    <source>
        <strain evidence="3 4">DSM 40763</strain>
    </source>
</reference>
<evidence type="ECO:0000313" key="4">
    <source>
        <dbReference type="Proteomes" id="UP000298111"/>
    </source>
</evidence>
<feature type="compositionally biased region" description="Low complexity" evidence="1">
    <location>
        <begin position="32"/>
        <end position="57"/>
    </location>
</feature>
<keyword evidence="2" id="KW-0732">Signal</keyword>
<name>A0A8H1LFZ7_9ACTN</name>
<evidence type="ECO:0000256" key="2">
    <source>
        <dbReference type="SAM" id="SignalP"/>
    </source>
</evidence>
<dbReference type="RefSeq" id="WP_135567081.1">
    <property type="nucleotide sequence ID" value="NZ_CP103060.1"/>
</dbReference>
<protein>
    <recommendedName>
        <fullName evidence="5">Lipoprotein</fullName>
    </recommendedName>
</protein>
<dbReference type="GeneID" id="75183751"/>
<dbReference type="PROSITE" id="PS51257">
    <property type="entry name" value="PROKAR_LIPOPROTEIN"/>
    <property type="match status" value="1"/>
</dbReference>
<evidence type="ECO:0000313" key="3">
    <source>
        <dbReference type="EMBL" id="TGG83370.1"/>
    </source>
</evidence>
<evidence type="ECO:0000256" key="1">
    <source>
        <dbReference type="SAM" id="MobiDB-lite"/>
    </source>
</evidence>
<dbReference type="Proteomes" id="UP000298111">
    <property type="component" value="Unassembled WGS sequence"/>
</dbReference>
<organism evidence="3 4">
    <name type="scientific">Streptomyces albus</name>
    <dbReference type="NCBI Taxonomy" id="1888"/>
    <lineage>
        <taxon>Bacteria</taxon>
        <taxon>Bacillati</taxon>
        <taxon>Actinomycetota</taxon>
        <taxon>Actinomycetes</taxon>
        <taxon>Kitasatosporales</taxon>
        <taxon>Streptomycetaceae</taxon>
        <taxon>Streptomyces</taxon>
    </lineage>
</organism>
<dbReference type="AlphaFoldDB" id="A0A8H1LFZ7"/>
<feature type="region of interest" description="Disordered" evidence="1">
    <location>
        <begin position="27"/>
        <end position="135"/>
    </location>
</feature>
<feature type="region of interest" description="Disordered" evidence="1">
    <location>
        <begin position="188"/>
        <end position="210"/>
    </location>
</feature>
<proteinExistence type="predicted"/>
<dbReference type="EMBL" id="RCIY01000055">
    <property type="protein sequence ID" value="TGG83370.1"/>
    <property type="molecule type" value="Genomic_DNA"/>
</dbReference>
<gene>
    <name evidence="3" type="ORF">D8771_15185</name>
</gene>
<accession>A0A8H1LFZ7</accession>